<accession>A0A9D9IE31</accession>
<gene>
    <name evidence="1" type="ORF">IAA72_08745</name>
</gene>
<name>A0A9D9IE31_9SPIO</name>
<dbReference type="EMBL" id="JADIMF010000145">
    <property type="protein sequence ID" value="MBO8469856.1"/>
    <property type="molecule type" value="Genomic_DNA"/>
</dbReference>
<evidence type="ECO:0008006" key="3">
    <source>
        <dbReference type="Google" id="ProtNLM"/>
    </source>
</evidence>
<sequence length="246" mass="27946">MDDIYTPFTRHILSQDIGKKQDATTSGAFTITPEYFDGGDGKRRMTTFLDVGFLDKRRLSYMDLGEYTREMMQSLSFGDQSVLIIDGTGIGEAVYDIYTSLGLEPVKVIFTSGETASVERNREQFSQKFGAVSGYKVPKVDMISAAQVIFQQGRIRFAEGIDFRDECFQQLQAFVGKVNEKTHNVKYENLTEDIHDDFVTMIIQACWYVMHMDSRLMIPQDTRGLGNVQPYDQQSSGYSIDPYDSL</sequence>
<reference evidence="1" key="1">
    <citation type="submission" date="2020-10" db="EMBL/GenBank/DDBJ databases">
        <authorList>
            <person name="Gilroy R."/>
        </authorList>
    </citation>
    <scope>NUCLEOTIDE SEQUENCE</scope>
    <source>
        <strain evidence="1">14700</strain>
    </source>
</reference>
<evidence type="ECO:0000313" key="2">
    <source>
        <dbReference type="Proteomes" id="UP000810292"/>
    </source>
</evidence>
<dbReference type="Proteomes" id="UP000810292">
    <property type="component" value="Unassembled WGS sequence"/>
</dbReference>
<dbReference type="Gene3D" id="3.30.420.240">
    <property type="match status" value="1"/>
</dbReference>
<evidence type="ECO:0000313" key="1">
    <source>
        <dbReference type="EMBL" id="MBO8469856.1"/>
    </source>
</evidence>
<comment type="caution">
    <text evidence="1">The sequence shown here is derived from an EMBL/GenBank/DDBJ whole genome shotgun (WGS) entry which is preliminary data.</text>
</comment>
<reference evidence="1" key="2">
    <citation type="journal article" date="2021" name="PeerJ">
        <title>Extensive microbial diversity within the chicken gut microbiome revealed by metagenomics and culture.</title>
        <authorList>
            <person name="Gilroy R."/>
            <person name="Ravi A."/>
            <person name="Getino M."/>
            <person name="Pursley I."/>
            <person name="Horton D.L."/>
            <person name="Alikhan N.F."/>
            <person name="Baker D."/>
            <person name="Gharbi K."/>
            <person name="Hall N."/>
            <person name="Watson M."/>
            <person name="Adriaenssens E.M."/>
            <person name="Foster-Nyarko E."/>
            <person name="Jarju S."/>
            <person name="Secka A."/>
            <person name="Antonio M."/>
            <person name="Oren A."/>
            <person name="Chaudhuri R.R."/>
            <person name="La Ragione R."/>
            <person name="Hildebrand F."/>
            <person name="Pallen M.J."/>
        </authorList>
    </citation>
    <scope>NUCLEOTIDE SEQUENCE</scope>
    <source>
        <strain evidence="1">14700</strain>
    </source>
</reference>
<organism evidence="1 2">
    <name type="scientific">Candidatus Ornithospirochaeta stercoravium</name>
    <dbReference type="NCBI Taxonomy" id="2840897"/>
    <lineage>
        <taxon>Bacteria</taxon>
        <taxon>Pseudomonadati</taxon>
        <taxon>Spirochaetota</taxon>
        <taxon>Spirochaetia</taxon>
        <taxon>Spirochaetales</taxon>
        <taxon>Spirochaetaceae</taxon>
        <taxon>Spirochaetaceae incertae sedis</taxon>
        <taxon>Candidatus Ornithospirochaeta</taxon>
    </lineage>
</organism>
<dbReference type="AlphaFoldDB" id="A0A9D9IE31"/>
<proteinExistence type="predicted"/>
<protein>
    <recommendedName>
        <fullName evidence="3">Terminase large subunit gp17-like C-terminal domain-containing protein</fullName>
    </recommendedName>
</protein>